<gene>
    <name evidence="2" type="ORF">Micbo1qcDRAFT_162845</name>
</gene>
<name>A0A136J2A8_9PEZI</name>
<evidence type="ECO:0000313" key="3">
    <source>
        <dbReference type="Proteomes" id="UP000070501"/>
    </source>
</evidence>
<proteinExistence type="predicted"/>
<dbReference type="AlphaFoldDB" id="A0A136J2A8"/>
<keyword evidence="1" id="KW-0732">Signal</keyword>
<sequence>MDAMGHPLVLYLIISQSGTLVLCDPVTRLATIASPAAAKRSEELITTATTRAPGIDFFNKHRCLCFSQSMSSSQACRHLFHA</sequence>
<keyword evidence="3" id="KW-1185">Reference proteome</keyword>
<evidence type="ECO:0000313" key="2">
    <source>
        <dbReference type="EMBL" id="KXJ91223.1"/>
    </source>
</evidence>
<dbReference type="Proteomes" id="UP000070501">
    <property type="component" value="Unassembled WGS sequence"/>
</dbReference>
<reference evidence="3" key="1">
    <citation type="submission" date="2016-02" db="EMBL/GenBank/DDBJ databases">
        <title>Draft genome sequence of Microdochium bolleyi, a fungal endophyte of beachgrass.</title>
        <authorList>
            <consortium name="DOE Joint Genome Institute"/>
            <person name="David A.S."/>
            <person name="May G."/>
            <person name="Haridas S."/>
            <person name="Lim J."/>
            <person name="Wang M."/>
            <person name="Labutti K."/>
            <person name="Lipzen A."/>
            <person name="Barry K."/>
            <person name="Grigoriev I.V."/>
        </authorList>
    </citation>
    <scope>NUCLEOTIDE SEQUENCE [LARGE SCALE GENOMIC DNA]</scope>
    <source>
        <strain evidence="3">J235TASD1</strain>
    </source>
</reference>
<dbReference type="EMBL" id="KQ964250">
    <property type="protein sequence ID" value="KXJ91223.1"/>
    <property type="molecule type" value="Genomic_DNA"/>
</dbReference>
<dbReference type="InParanoid" id="A0A136J2A8"/>
<evidence type="ECO:0000256" key="1">
    <source>
        <dbReference type="SAM" id="SignalP"/>
    </source>
</evidence>
<feature type="signal peptide" evidence="1">
    <location>
        <begin position="1"/>
        <end position="23"/>
    </location>
</feature>
<accession>A0A136J2A8</accession>
<organism evidence="2 3">
    <name type="scientific">Microdochium bolleyi</name>
    <dbReference type="NCBI Taxonomy" id="196109"/>
    <lineage>
        <taxon>Eukaryota</taxon>
        <taxon>Fungi</taxon>
        <taxon>Dikarya</taxon>
        <taxon>Ascomycota</taxon>
        <taxon>Pezizomycotina</taxon>
        <taxon>Sordariomycetes</taxon>
        <taxon>Xylariomycetidae</taxon>
        <taxon>Xylariales</taxon>
        <taxon>Microdochiaceae</taxon>
        <taxon>Microdochium</taxon>
    </lineage>
</organism>
<protein>
    <recommendedName>
        <fullName evidence="4">SWIM-type domain-containing protein</fullName>
    </recommendedName>
</protein>
<feature type="chain" id="PRO_5007293397" description="SWIM-type domain-containing protein" evidence="1">
    <location>
        <begin position="24"/>
        <end position="82"/>
    </location>
</feature>
<evidence type="ECO:0008006" key="4">
    <source>
        <dbReference type="Google" id="ProtNLM"/>
    </source>
</evidence>